<organism evidence="1 2">
    <name type="scientific">Vogesella indigofera</name>
    <name type="common">Pseudomonas indigofera</name>
    <dbReference type="NCBI Taxonomy" id="45465"/>
    <lineage>
        <taxon>Bacteria</taxon>
        <taxon>Pseudomonadati</taxon>
        <taxon>Pseudomonadota</taxon>
        <taxon>Betaproteobacteria</taxon>
        <taxon>Neisseriales</taxon>
        <taxon>Chromobacteriaceae</taxon>
        <taxon>Vogesella</taxon>
    </lineage>
</organism>
<evidence type="ECO:0000313" key="2">
    <source>
        <dbReference type="Proteomes" id="UP000279384"/>
    </source>
</evidence>
<gene>
    <name evidence="1" type="ORF">C8E02_3055</name>
</gene>
<comment type="caution">
    <text evidence="1">The sequence shown here is derived from an EMBL/GenBank/DDBJ whole genome shotgun (WGS) entry which is preliminary data.</text>
</comment>
<dbReference type="EMBL" id="RBID01000018">
    <property type="protein sequence ID" value="RKQ54794.1"/>
    <property type="molecule type" value="Genomic_DNA"/>
</dbReference>
<dbReference type="Proteomes" id="UP000279384">
    <property type="component" value="Unassembled WGS sequence"/>
</dbReference>
<protein>
    <submittedName>
        <fullName evidence="1">Uncharacterized protein</fullName>
    </submittedName>
</protein>
<name>A0A495B3L3_VOGIN</name>
<reference evidence="1 2" key="1">
    <citation type="submission" date="2018-10" db="EMBL/GenBank/DDBJ databases">
        <title>Genomic Encyclopedia of Type Strains, Phase IV (KMG-IV): sequencing the most valuable type-strain genomes for metagenomic binning, comparative biology and taxonomic classification.</title>
        <authorList>
            <person name="Goeker M."/>
        </authorList>
    </citation>
    <scope>NUCLEOTIDE SEQUENCE [LARGE SCALE GENOMIC DNA]</scope>
    <source>
        <strain evidence="1 2">DSM 3303</strain>
    </source>
</reference>
<dbReference type="AlphaFoldDB" id="A0A495B3L3"/>
<sequence length="35" mass="4010">MKRNACSFRAAAMSGCLTEHWYTLDIVLAYDFPRA</sequence>
<proteinExistence type="predicted"/>
<evidence type="ECO:0000313" key="1">
    <source>
        <dbReference type="EMBL" id="RKQ54794.1"/>
    </source>
</evidence>
<accession>A0A495B3L3</accession>